<comment type="cofactor">
    <cofactor evidence="8 10">
        <name>Zn(2+)</name>
        <dbReference type="ChEBI" id="CHEBI:29105"/>
    </cofactor>
    <text evidence="8 10">Binds 1 zinc ion per subunit.</text>
</comment>
<name>F0T105_SYNGF</name>
<comment type="pathway">
    <text evidence="1 8">Purine metabolism; 7-cyano-7-deazaguanine biosynthesis.</text>
</comment>
<reference evidence="12" key="2">
    <citation type="submission" date="2011-02" db="EMBL/GenBank/DDBJ databases">
        <title>The complete genome of Syntrophobotulus glycolicus DSM 8271.</title>
        <authorList>
            <person name="Lucas S."/>
            <person name="Copeland A."/>
            <person name="Lapidus A."/>
            <person name="Bruce D."/>
            <person name="Goodwin L."/>
            <person name="Pitluck S."/>
            <person name="Kyrpides N."/>
            <person name="Mavromatis K."/>
            <person name="Pagani I."/>
            <person name="Ivanova N."/>
            <person name="Mikhailova N."/>
            <person name="Chertkov O."/>
            <person name="Held B."/>
            <person name="Detter J.C."/>
            <person name="Tapia R."/>
            <person name="Han C."/>
            <person name="Land M."/>
            <person name="Hauser L."/>
            <person name="Markowitz V."/>
            <person name="Cheng J.-F."/>
            <person name="Hugenholtz P."/>
            <person name="Woyke T."/>
            <person name="Wu D."/>
            <person name="Spring S."/>
            <person name="Schroeder M."/>
            <person name="Brambilla E."/>
            <person name="Klenk H.-P."/>
            <person name="Eisen J.A."/>
        </authorList>
    </citation>
    <scope>NUCLEOTIDE SEQUENCE [LARGE SCALE GENOMIC DNA]</scope>
    <source>
        <strain evidence="12">DSM 8271 / FlGlyR</strain>
    </source>
</reference>
<evidence type="ECO:0000313" key="12">
    <source>
        <dbReference type="Proteomes" id="UP000007488"/>
    </source>
</evidence>
<dbReference type="EC" id="4.-.-.-" evidence="8"/>
<dbReference type="OrthoDB" id="9804698at2"/>
<evidence type="ECO:0000256" key="9">
    <source>
        <dbReference type="PIRSR" id="PIRSR006113-1"/>
    </source>
</evidence>
<feature type="active site" description="Proton acceptor" evidence="9">
    <location>
        <position position="25"/>
    </location>
</feature>
<feature type="binding site" evidence="10">
    <location>
        <position position="31"/>
    </location>
    <ligand>
        <name>Zn(2+)</name>
        <dbReference type="ChEBI" id="CHEBI:29105"/>
    </ligand>
</feature>
<reference evidence="11 12" key="1">
    <citation type="journal article" date="2011" name="Stand. Genomic Sci.">
        <title>Complete genome sequence of Syntrophobotulus glycolicus type strain (FlGlyR).</title>
        <authorList>
            <person name="Han C."/>
            <person name="Mwirichia R."/>
            <person name="Chertkov O."/>
            <person name="Held B."/>
            <person name="Lapidus A."/>
            <person name="Nolan M."/>
            <person name="Lucas S."/>
            <person name="Hammon N."/>
            <person name="Deshpande S."/>
            <person name="Cheng J.F."/>
            <person name="Tapia R."/>
            <person name="Goodwin L."/>
            <person name="Pitluck S."/>
            <person name="Huntemann M."/>
            <person name="Liolios K."/>
            <person name="Ivanova N."/>
            <person name="Pagani I."/>
            <person name="Mavromatis K."/>
            <person name="Ovchinikova G."/>
            <person name="Pati A."/>
            <person name="Chen A."/>
            <person name="Palaniappan K."/>
            <person name="Land M."/>
            <person name="Hauser L."/>
            <person name="Brambilla E.M."/>
            <person name="Rohde M."/>
            <person name="Spring S."/>
            <person name="Sikorski J."/>
            <person name="Goker M."/>
            <person name="Woyke T."/>
            <person name="Bristow J."/>
            <person name="Eisen J.A."/>
            <person name="Markowitz V."/>
            <person name="Hugenholtz P."/>
            <person name="Kyrpides N.C."/>
            <person name="Klenk H.P."/>
            <person name="Detter J.C."/>
        </authorList>
    </citation>
    <scope>NUCLEOTIDE SEQUENCE [LARGE SCALE GENOMIC DNA]</scope>
    <source>
        <strain evidence="12">DSM 8271 / FlGlyR</strain>
    </source>
</reference>
<evidence type="ECO:0000256" key="2">
    <source>
        <dbReference type="ARBA" id="ARBA00008900"/>
    </source>
</evidence>
<gene>
    <name evidence="11" type="ordered locus">Sgly_3109</name>
</gene>
<dbReference type="NCBIfam" id="TIGR03367">
    <property type="entry name" value="queuosine_QueD"/>
    <property type="match status" value="1"/>
</dbReference>
<dbReference type="AlphaFoldDB" id="F0T105"/>
<dbReference type="GO" id="GO:0046872">
    <property type="term" value="F:metal ion binding"/>
    <property type="evidence" value="ECO:0007669"/>
    <property type="project" value="UniProtKB-KW"/>
</dbReference>
<dbReference type="SUPFAM" id="SSF55620">
    <property type="entry name" value="Tetrahydrobiopterin biosynthesis enzymes-like"/>
    <property type="match status" value="1"/>
</dbReference>
<feature type="binding site" evidence="10">
    <location>
        <position position="29"/>
    </location>
    <ligand>
        <name>Zn(2+)</name>
        <dbReference type="ChEBI" id="CHEBI:29105"/>
    </ligand>
</feature>
<feature type="binding site" evidence="10">
    <location>
        <position position="16"/>
    </location>
    <ligand>
        <name>Zn(2+)</name>
        <dbReference type="ChEBI" id="CHEBI:29105"/>
    </ligand>
</feature>
<dbReference type="STRING" id="645991.Sgly_3109"/>
<dbReference type="RefSeq" id="WP_013626148.1">
    <property type="nucleotide sequence ID" value="NC_015172.1"/>
</dbReference>
<dbReference type="UniPathway" id="UPA00391"/>
<dbReference type="PANTHER" id="PTHR12589:SF7">
    <property type="entry name" value="6-PYRUVOYL TETRAHYDROBIOPTERIN SYNTHASE"/>
    <property type="match status" value="1"/>
</dbReference>
<sequence length="128" mass="14541">MAKATIVKEFTFDAAHRLEGYQGLCQNLHGHTYKLQVGIYGPVKNEAGAADDGMVWDFVKLKQAIKEKIIDKLDHQYINELVSFRPTSENIALWMMKTLLAANIPVKFIRLYETPTSYVEIHEGDIGE</sequence>
<evidence type="ECO:0000256" key="6">
    <source>
        <dbReference type="ARBA" id="ARBA00023239"/>
    </source>
</evidence>
<evidence type="ECO:0000256" key="7">
    <source>
        <dbReference type="ARBA" id="ARBA00048807"/>
    </source>
</evidence>
<evidence type="ECO:0000256" key="5">
    <source>
        <dbReference type="ARBA" id="ARBA00022833"/>
    </source>
</evidence>
<keyword evidence="4 8" id="KW-0479">Metal-binding</keyword>
<accession>F0T105</accession>
<dbReference type="GO" id="GO:0070497">
    <property type="term" value="F:6-carboxytetrahydropterin synthase activity"/>
    <property type="evidence" value="ECO:0007669"/>
    <property type="project" value="UniProtKB-EC"/>
</dbReference>
<dbReference type="GO" id="GO:0008616">
    <property type="term" value="P:tRNA queuosine(34) biosynthetic process"/>
    <property type="evidence" value="ECO:0007669"/>
    <property type="project" value="UniProtKB-KW"/>
</dbReference>
<evidence type="ECO:0000256" key="3">
    <source>
        <dbReference type="ARBA" id="ARBA00018141"/>
    </source>
</evidence>
<evidence type="ECO:0000256" key="8">
    <source>
        <dbReference type="PIRNR" id="PIRNR006113"/>
    </source>
</evidence>
<dbReference type="eggNOG" id="COG0720">
    <property type="taxonomic scope" value="Bacteria"/>
</dbReference>
<dbReference type="EMBL" id="CP002547">
    <property type="protein sequence ID" value="ADY57376.1"/>
    <property type="molecule type" value="Genomic_DNA"/>
</dbReference>
<evidence type="ECO:0000256" key="4">
    <source>
        <dbReference type="ARBA" id="ARBA00022723"/>
    </source>
</evidence>
<organism evidence="11 12">
    <name type="scientific">Syntrophobotulus glycolicus (strain DSM 8271 / FlGlyR)</name>
    <dbReference type="NCBI Taxonomy" id="645991"/>
    <lineage>
        <taxon>Bacteria</taxon>
        <taxon>Bacillati</taxon>
        <taxon>Bacillota</taxon>
        <taxon>Clostridia</taxon>
        <taxon>Eubacteriales</taxon>
        <taxon>Desulfitobacteriaceae</taxon>
        <taxon>Syntrophobotulus</taxon>
    </lineage>
</organism>
<dbReference type="InterPro" id="IPR038418">
    <property type="entry name" value="6-PTP_synth/QueD_sf"/>
</dbReference>
<dbReference type="HOGENOM" id="CLU_111016_1_2_9"/>
<protein>
    <recommendedName>
        <fullName evidence="3 8">6-carboxy-5,6,7,8-tetrahydropterin synthase</fullName>
        <ecNumber evidence="8">4.-.-.-</ecNumber>
    </recommendedName>
</protein>
<evidence type="ECO:0000256" key="1">
    <source>
        <dbReference type="ARBA" id="ARBA00005061"/>
    </source>
</evidence>
<dbReference type="PIRSF" id="PIRSF006113">
    <property type="entry name" value="PTP_synth"/>
    <property type="match status" value="1"/>
</dbReference>
<keyword evidence="6 8" id="KW-0456">Lyase</keyword>
<comment type="similarity">
    <text evidence="2 8">Belongs to the PTPS family. QueD subfamily.</text>
</comment>
<keyword evidence="8" id="KW-0671">Queuosine biosynthesis</keyword>
<comment type="catalytic activity">
    <reaction evidence="7 8">
        <text>7,8-dihydroneopterin 3'-triphosphate + H2O = 6-carboxy-5,6,7,8-tetrahydropterin + triphosphate + acetaldehyde + 2 H(+)</text>
        <dbReference type="Rhea" id="RHEA:27966"/>
        <dbReference type="ChEBI" id="CHEBI:15343"/>
        <dbReference type="ChEBI" id="CHEBI:15377"/>
        <dbReference type="ChEBI" id="CHEBI:15378"/>
        <dbReference type="ChEBI" id="CHEBI:18036"/>
        <dbReference type="ChEBI" id="CHEBI:58462"/>
        <dbReference type="ChEBI" id="CHEBI:61032"/>
        <dbReference type="EC" id="4.1.2.50"/>
    </reaction>
</comment>
<keyword evidence="12" id="KW-1185">Reference proteome</keyword>
<dbReference type="KEGG" id="sgy:Sgly_3109"/>
<feature type="active site" description="Charge relay system" evidence="9">
    <location>
        <position position="75"/>
    </location>
</feature>
<dbReference type="Gene3D" id="3.30.479.10">
    <property type="entry name" value="6-pyruvoyl tetrahydropterin synthase/QueD"/>
    <property type="match status" value="1"/>
</dbReference>
<keyword evidence="5 8" id="KW-0862">Zinc</keyword>
<dbReference type="PANTHER" id="PTHR12589">
    <property type="entry name" value="PYRUVOYL TETRAHYDROBIOPTERIN SYNTHASE"/>
    <property type="match status" value="1"/>
</dbReference>
<dbReference type="Pfam" id="PF01242">
    <property type="entry name" value="PTPS"/>
    <property type="match status" value="1"/>
</dbReference>
<dbReference type="Proteomes" id="UP000007488">
    <property type="component" value="Chromosome"/>
</dbReference>
<evidence type="ECO:0000256" key="10">
    <source>
        <dbReference type="PIRSR" id="PIRSR006113-2"/>
    </source>
</evidence>
<proteinExistence type="inferred from homology"/>
<evidence type="ECO:0000313" key="11">
    <source>
        <dbReference type="EMBL" id="ADY57376.1"/>
    </source>
</evidence>
<feature type="active site" description="Charge relay system" evidence="9">
    <location>
        <position position="113"/>
    </location>
</feature>
<dbReference type="InterPro" id="IPR007115">
    <property type="entry name" value="6-PTP_synth/QueD"/>
</dbReference>